<evidence type="ECO:0000313" key="2">
    <source>
        <dbReference type="EMBL" id="AEO97073.1"/>
    </source>
</evidence>
<dbReference type="EMBL" id="HQ331142">
    <property type="protein sequence ID" value="AEO97073.1"/>
    <property type="molecule type" value="Genomic_DNA"/>
</dbReference>
<dbReference type="OrthoDB" id="10989at10239"/>
<organismHost>
    <name type="scientific">Salmonella enterica</name>
    <name type="common">Salmonella choleraesuis</name>
    <dbReference type="NCBI Taxonomy" id="28901"/>
</organismHost>
<organism evidence="2 3">
    <name type="scientific">Salmonella phage S16</name>
    <name type="common">Salmonella phage vB_SenM-S16</name>
    <dbReference type="NCBI Taxonomy" id="1087482"/>
    <lineage>
        <taxon>Viruses</taxon>
        <taxon>Duplodnaviria</taxon>
        <taxon>Heunggongvirae</taxon>
        <taxon>Uroviricota</taxon>
        <taxon>Caudoviricetes</taxon>
        <taxon>Pantevenvirales</taxon>
        <taxon>Straboviridae</taxon>
        <taxon>Tevenvirinae</taxon>
        <taxon>Gelderlandvirus</taxon>
        <taxon>Gelderlandvirus s16</taxon>
    </lineage>
</organism>
<dbReference type="RefSeq" id="YP_007501158.1">
    <property type="nucleotide sequence ID" value="NC_020416.1"/>
</dbReference>
<evidence type="ECO:0000313" key="3">
    <source>
        <dbReference type="Proteomes" id="UP000011284"/>
    </source>
</evidence>
<dbReference type="InterPro" id="IPR055835">
    <property type="entry name" value="DUF7412"/>
</dbReference>
<protein>
    <submittedName>
        <fullName evidence="2">Ip4 protein</fullName>
    </submittedName>
</protein>
<keyword evidence="3" id="KW-1185">Reference proteome</keyword>
<name>M1EB80_BPS16</name>
<proteinExistence type="predicted"/>
<dbReference type="GeneID" id="14675359"/>
<dbReference type="KEGG" id="vg:14675359"/>
<reference evidence="2 3" key="1">
    <citation type="journal article" date="2013" name="Mol. Microbiol.">
        <title>Long tail fibres of the novel broad-host-range T-even bacteriophage S16 specifically recognize Salmonella OmpC.</title>
        <authorList>
            <person name="Marti R."/>
            <person name="Zurfluh K."/>
            <person name="Hagens S."/>
            <person name="Pianezzi J."/>
            <person name="Klumpp J."/>
            <person name="Loessner M.J."/>
        </authorList>
    </citation>
    <scope>NUCLEOTIDE SEQUENCE [LARGE SCALE GENOMIC DNA]</scope>
</reference>
<feature type="domain" description="DUF7412" evidence="1">
    <location>
        <begin position="9"/>
        <end position="166"/>
    </location>
</feature>
<dbReference type="Pfam" id="PF24183">
    <property type="entry name" value="DUF7412"/>
    <property type="match status" value="1"/>
</dbReference>
<sequence length="166" mass="18903">MKQELGKHMKTYEDFINEARVISQIIINESTDGLLKYKKGQKITVVLEDGTEVDMDVMGYNYVVEGKLYNKSHAKFSSFEDFVSSVDDESVRKALNTGDQRSLMAYGHERIKAKLNKPGEDNFALIGYQAGKQTYGYQRTVTMYNSRGKIAFVNDKGVTRYVKSIK</sequence>
<dbReference type="Proteomes" id="UP000011284">
    <property type="component" value="Segment"/>
</dbReference>
<evidence type="ECO:0000259" key="1">
    <source>
        <dbReference type="Pfam" id="PF24183"/>
    </source>
</evidence>
<accession>M1EB80</accession>